<evidence type="ECO:0000256" key="4">
    <source>
        <dbReference type="ARBA" id="ARBA00005028"/>
    </source>
</evidence>
<protein>
    <recommendedName>
        <fullName evidence="11">UDP-glucose 4-epimerase</fullName>
        <ecNumber evidence="11">5.1.3.2</ecNumber>
    </recommendedName>
</protein>
<dbReference type="PANTHER" id="PTHR43725:SF47">
    <property type="entry name" value="UDP-GLUCOSE 4-EPIMERASE"/>
    <property type="match status" value="1"/>
</dbReference>
<comment type="similarity">
    <text evidence="11">Belongs to the NAD(P)-dependent epimerase/dehydratase family.</text>
</comment>
<feature type="region of interest" description="Disordered" evidence="12">
    <location>
        <begin position="352"/>
        <end position="373"/>
    </location>
</feature>
<comment type="subunit">
    <text evidence="11">Homodimer.</text>
</comment>
<dbReference type="InterPro" id="IPR001509">
    <property type="entry name" value="Epimerase_deHydtase"/>
</dbReference>
<dbReference type="NCBIfam" id="TIGR01179">
    <property type="entry name" value="galE"/>
    <property type="match status" value="1"/>
</dbReference>
<sequence length="373" mass="40887">MAVGSALITGGTGYIGSFTALALLEAGYDVVIVDNLRNSSQEVLNRIELICGRRPDYYNLDITNEAALDEVFAKHPAIDSVIHFAALKAVGESGEIPLDYYLVNVYGTLSLLRSAARHNVTNIVYSSSATVYGDATRVPNMIPIPEECPLGPTNPYGNTKFTSELMITDHINAERVKALKSDDPSKAQAWNAGLLRYFNPAGSHPSGIMGEDPSGVPYNLLPLLAQVATGKREKLLVFGDDYASHDGTAIRDYIHILDLAQGHLKALDYLRTHHPGVRAWNLGTGRGSTVFDMVKAFSAAVGRDLPYEVVGRRAGDVLDLTSNPSRANNELGWKTQRTLEDACRDLWRWTENNPEGYRQSPPQKFLDELKKNA</sequence>
<name>A0A438MTA1_EXOME</name>
<dbReference type="Gene3D" id="3.90.25.10">
    <property type="entry name" value="UDP-galactose 4-epimerase, domain 1"/>
    <property type="match status" value="1"/>
</dbReference>
<evidence type="ECO:0000256" key="8">
    <source>
        <dbReference type="ARBA" id="ARBA00037676"/>
    </source>
</evidence>
<evidence type="ECO:0000313" key="15">
    <source>
        <dbReference type="Proteomes" id="UP000288859"/>
    </source>
</evidence>
<keyword evidence="6" id="KW-0299">Galactose metabolism</keyword>
<gene>
    <name evidence="14" type="ORF">B0A52_09006</name>
</gene>
<accession>A0A438MTA1</accession>
<organism evidence="14 15">
    <name type="scientific">Exophiala mesophila</name>
    <name type="common">Black yeast-like fungus</name>
    <dbReference type="NCBI Taxonomy" id="212818"/>
    <lineage>
        <taxon>Eukaryota</taxon>
        <taxon>Fungi</taxon>
        <taxon>Dikarya</taxon>
        <taxon>Ascomycota</taxon>
        <taxon>Pezizomycotina</taxon>
        <taxon>Eurotiomycetes</taxon>
        <taxon>Chaetothyriomycetidae</taxon>
        <taxon>Chaetothyriales</taxon>
        <taxon>Herpotrichiellaceae</taxon>
        <taxon>Exophiala</taxon>
    </lineage>
</organism>
<proteinExistence type="inferred from homology"/>
<evidence type="ECO:0000256" key="1">
    <source>
        <dbReference type="ARBA" id="ARBA00000083"/>
    </source>
</evidence>
<comment type="caution">
    <text evidence="14">The sequence shown here is derived from an EMBL/GenBank/DDBJ whole genome shotgun (WGS) entry which is preliminary data.</text>
</comment>
<dbReference type="GO" id="GO:0003978">
    <property type="term" value="F:UDP-glucose 4-epimerase activity"/>
    <property type="evidence" value="ECO:0007669"/>
    <property type="project" value="UniProtKB-UniRule"/>
</dbReference>
<evidence type="ECO:0000256" key="9">
    <source>
        <dbReference type="ARBA" id="ARBA00037955"/>
    </source>
</evidence>
<feature type="domain" description="NAD-dependent epimerase/dehydratase" evidence="13">
    <location>
        <begin position="6"/>
        <end position="283"/>
    </location>
</feature>
<evidence type="ECO:0000256" key="11">
    <source>
        <dbReference type="RuleBase" id="RU366046"/>
    </source>
</evidence>
<evidence type="ECO:0000256" key="7">
    <source>
        <dbReference type="ARBA" id="ARBA00023235"/>
    </source>
</evidence>
<keyword evidence="7 11" id="KW-0413">Isomerase</keyword>
<keyword evidence="11" id="KW-0119">Carbohydrate metabolism</keyword>
<dbReference type="SUPFAM" id="SSF51735">
    <property type="entry name" value="NAD(P)-binding Rossmann-fold domains"/>
    <property type="match status" value="1"/>
</dbReference>
<dbReference type="EC" id="5.1.3.2" evidence="11"/>
<evidence type="ECO:0000256" key="10">
    <source>
        <dbReference type="ARBA" id="ARBA00038238"/>
    </source>
</evidence>
<evidence type="ECO:0000256" key="3">
    <source>
        <dbReference type="ARBA" id="ARBA00004947"/>
    </source>
</evidence>
<dbReference type="GO" id="GO:0005829">
    <property type="term" value="C:cytosol"/>
    <property type="evidence" value="ECO:0007669"/>
    <property type="project" value="TreeGrafter"/>
</dbReference>
<comment type="cofactor">
    <cofactor evidence="2 11">
        <name>NAD(+)</name>
        <dbReference type="ChEBI" id="CHEBI:57540"/>
    </cofactor>
</comment>
<evidence type="ECO:0000256" key="12">
    <source>
        <dbReference type="SAM" id="MobiDB-lite"/>
    </source>
</evidence>
<dbReference type="EMBL" id="NAJM01000054">
    <property type="protein sequence ID" value="RVX66882.1"/>
    <property type="molecule type" value="Genomic_DNA"/>
</dbReference>
<dbReference type="GO" id="GO:0006012">
    <property type="term" value="P:galactose metabolic process"/>
    <property type="evidence" value="ECO:0007669"/>
    <property type="project" value="UniProtKB-UniPathway"/>
</dbReference>
<dbReference type="Gene3D" id="3.40.50.720">
    <property type="entry name" value="NAD(P)-binding Rossmann-like Domain"/>
    <property type="match status" value="1"/>
</dbReference>
<evidence type="ECO:0000256" key="6">
    <source>
        <dbReference type="ARBA" id="ARBA00023144"/>
    </source>
</evidence>
<evidence type="ECO:0000256" key="2">
    <source>
        <dbReference type="ARBA" id="ARBA00001911"/>
    </source>
</evidence>
<dbReference type="Proteomes" id="UP000288859">
    <property type="component" value="Unassembled WGS sequence"/>
</dbReference>
<dbReference type="InterPro" id="IPR036291">
    <property type="entry name" value="NAD(P)-bd_dom_sf"/>
</dbReference>
<keyword evidence="5 11" id="KW-0520">NAD</keyword>
<comment type="similarity">
    <text evidence="9">In the N-terminal section; belongs to the NAD(P)-dependent epimerase/dehydratase family.</text>
</comment>
<comment type="pathway">
    <text evidence="3 11">Carbohydrate metabolism; galactose metabolism.</text>
</comment>
<dbReference type="CDD" id="cd05247">
    <property type="entry name" value="UDP_G4E_1_SDR_e"/>
    <property type="match status" value="1"/>
</dbReference>
<reference evidence="14 15" key="1">
    <citation type="submission" date="2017-03" db="EMBL/GenBank/DDBJ databases">
        <title>Genomes of endolithic fungi from Antarctica.</title>
        <authorList>
            <person name="Coleine C."/>
            <person name="Masonjones S."/>
            <person name="Stajich J.E."/>
        </authorList>
    </citation>
    <scope>NUCLEOTIDE SEQUENCE [LARGE SCALE GENOMIC DNA]</scope>
    <source>
        <strain evidence="14 15">CCFEE 6314</strain>
    </source>
</reference>
<dbReference type="InterPro" id="IPR005886">
    <property type="entry name" value="UDP_G4E"/>
</dbReference>
<dbReference type="UniPathway" id="UPA00214"/>
<dbReference type="VEuPathDB" id="FungiDB:PV10_04489"/>
<comment type="function">
    <text evidence="8">Mutarotase converts alpha-aldose to the beta-anomer. It is active on D-glucose, L-arabinose, D-xylose, D-galactose, maltose and lactose.</text>
</comment>
<dbReference type="AlphaFoldDB" id="A0A438MTA1"/>
<dbReference type="PANTHER" id="PTHR43725">
    <property type="entry name" value="UDP-GLUCOSE 4-EPIMERASE"/>
    <property type="match status" value="1"/>
</dbReference>
<comment type="catalytic activity">
    <reaction evidence="1 11">
        <text>UDP-alpha-D-glucose = UDP-alpha-D-galactose</text>
        <dbReference type="Rhea" id="RHEA:22168"/>
        <dbReference type="ChEBI" id="CHEBI:58885"/>
        <dbReference type="ChEBI" id="CHEBI:66914"/>
        <dbReference type="EC" id="5.1.3.2"/>
    </reaction>
</comment>
<dbReference type="OrthoDB" id="9402762at2759"/>
<evidence type="ECO:0000259" key="13">
    <source>
        <dbReference type="Pfam" id="PF01370"/>
    </source>
</evidence>
<dbReference type="Pfam" id="PF01370">
    <property type="entry name" value="Epimerase"/>
    <property type="match status" value="1"/>
</dbReference>
<evidence type="ECO:0000313" key="14">
    <source>
        <dbReference type="EMBL" id="RVX66882.1"/>
    </source>
</evidence>
<comment type="pathway">
    <text evidence="4">Carbohydrate metabolism; hexose metabolism.</text>
</comment>
<evidence type="ECO:0000256" key="5">
    <source>
        <dbReference type="ARBA" id="ARBA00023027"/>
    </source>
</evidence>
<comment type="similarity">
    <text evidence="10">In the C-terminal section; belongs to the aldose epimerase family.</text>
</comment>